<proteinExistence type="predicted"/>
<gene>
    <name evidence="1" type="ORF">JBS370_LOCUS38992</name>
</gene>
<name>A0A820FCN1_9BILA</name>
<accession>A0A820FCN1</accession>
<dbReference type="EMBL" id="CAJOBD010024204">
    <property type="protein sequence ID" value="CAF4258742.1"/>
    <property type="molecule type" value="Genomic_DNA"/>
</dbReference>
<evidence type="ECO:0008006" key="3">
    <source>
        <dbReference type="Google" id="ProtNLM"/>
    </source>
</evidence>
<organism evidence="1 2">
    <name type="scientific">Rotaria sordida</name>
    <dbReference type="NCBI Taxonomy" id="392033"/>
    <lineage>
        <taxon>Eukaryota</taxon>
        <taxon>Metazoa</taxon>
        <taxon>Spiralia</taxon>
        <taxon>Gnathifera</taxon>
        <taxon>Rotifera</taxon>
        <taxon>Eurotatoria</taxon>
        <taxon>Bdelloidea</taxon>
        <taxon>Philodinida</taxon>
        <taxon>Philodinidae</taxon>
        <taxon>Rotaria</taxon>
    </lineage>
</organism>
<reference evidence="1" key="1">
    <citation type="submission" date="2021-02" db="EMBL/GenBank/DDBJ databases">
        <authorList>
            <person name="Nowell W R."/>
        </authorList>
    </citation>
    <scope>NUCLEOTIDE SEQUENCE</scope>
</reference>
<comment type="caution">
    <text evidence="1">The sequence shown here is derived from an EMBL/GenBank/DDBJ whole genome shotgun (WGS) entry which is preliminary data.</text>
</comment>
<evidence type="ECO:0000313" key="2">
    <source>
        <dbReference type="Proteomes" id="UP000663836"/>
    </source>
</evidence>
<sequence length="124" mass="14847">MEQPFMQLIDLPDELLLMVFKNPTFTNHLTLMRCSSNDDIYPMRKKTINRFCLQILPQIHHKIQWLNIEALSMKRILLSNEYPNLYGLGLYNVKKHTIERLFTGKKFYFAYFNHDNSIHVILES</sequence>
<evidence type="ECO:0000313" key="1">
    <source>
        <dbReference type="EMBL" id="CAF4258742.1"/>
    </source>
</evidence>
<dbReference type="Proteomes" id="UP000663836">
    <property type="component" value="Unassembled WGS sequence"/>
</dbReference>
<protein>
    <recommendedName>
        <fullName evidence="3">F-box domain-containing protein</fullName>
    </recommendedName>
</protein>
<dbReference type="AlphaFoldDB" id="A0A820FCN1"/>